<comment type="subcellular location">
    <subcellularLocation>
        <location evidence="1">Cell membrane</location>
        <topology evidence="1">Multi-pass membrane protein</topology>
    </subcellularLocation>
</comment>
<evidence type="ECO:0000256" key="4">
    <source>
        <dbReference type="ARBA" id="ARBA00022692"/>
    </source>
</evidence>
<feature type="transmembrane region" description="Helical" evidence="7">
    <location>
        <begin position="6"/>
        <end position="33"/>
    </location>
</feature>
<evidence type="ECO:0000256" key="5">
    <source>
        <dbReference type="ARBA" id="ARBA00022989"/>
    </source>
</evidence>
<proteinExistence type="inferred from homology"/>
<evidence type="ECO:0000256" key="6">
    <source>
        <dbReference type="ARBA" id="ARBA00023136"/>
    </source>
</evidence>
<dbReference type="GO" id="GO:0009055">
    <property type="term" value="F:electron transfer activity"/>
    <property type="evidence" value="ECO:0007669"/>
    <property type="project" value="TreeGrafter"/>
</dbReference>
<dbReference type="RefSeq" id="WP_050659252.1">
    <property type="nucleotide sequence ID" value="NZ_JBLXAC010000023.1"/>
</dbReference>
<feature type="transmembrane region" description="Helical" evidence="7">
    <location>
        <begin position="144"/>
        <end position="166"/>
    </location>
</feature>
<evidence type="ECO:0000313" key="8">
    <source>
        <dbReference type="EMBL" id="ROQ23341.1"/>
    </source>
</evidence>
<gene>
    <name evidence="8" type="ORF">EDC28_10879</name>
</gene>
<dbReference type="Pfam" id="PF02322">
    <property type="entry name" value="Cyt_bd_oxida_II"/>
    <property type="match status" value="1"/>
</dbReference>
<comment type="similarity">
    <text evidence="2">Belongs to the cytochrome ubiquinol oxidase subunit 2 family.</text>
</comment>
<keyword evidence="4 7" id="KW-0812">Transmembrane</keyword>
<feature type="transmembrane region" description="Helical" evidence="7">
    <location>
        <begin position="178"/>
        <end position="200"/>
    </location>
</feature>
<keyword evidence="5 7" id="KW-1133">Transmembrane helix</keyword>
<keyword evidence="6 7" id="KW-0472">Membrane</keyword>
<evidence type="ECO:0000313" key="9">
    <source>
        <dbReference type="Proteomes" id="UP000268033"/>
    </source>
</evidence>
<evidence type="ECO:0000256" key="1">
    <source>
        <dbReference type="ARBA" id="ARBA00004651"/>
    </source>
</evidence>
<dbReference type="GO" id="GO:0070069">
    <property type="term" value="C:cytochrome complex"/>
    <property type="evidence" value="ECO:0007669"/>
    <property type="project" value="TreeGrafter"/>
</dbReference>
<accession>A0A3N1P786</accession>
<evidence type="ECO:0000256" key="3">
    <source>
        <dbReference type="ARBA" id="ARBA00022475"/>
    </source>
</evidence>
<dbReference type="EMBL" id="RJUL01000008">
    <property type="protein sequence ID" value="ROQ23341.1"/>
    <property type="molecule type" value="Genomic_DNA"/>
</dbReference>
<comment type="caution">
    <text evidence="8">The sequence shown here is derived from an EMBL/GenBank/DDBJ whole genome shotgun (WGS) entry which is preliminary data.</text>
</comment>
<dbReference type="PANTHER" id="PTHR43141:SF4">
    <property type="entry name" value="CYTOCHROME BD2 SUBUNIT II"/>
    <property type="match status" value="1"/>
</dbReference>
<dbReference type="OrthoDB" id="9776710at2"/>
<dbReference type="STRING" id="584787.GCA_001247655_03792"/>
<dbReference type="InterPro" id="IPR003317">
    <property type="entry name" value="Cyt-d_oxidase_su2"/>
</dbReference>
<reference evidence="8 9" key="1">
    <citation type="submission" date="2018-11" db="EMBL/GenBank/DDBJ databases">
        <title>Genomic Encyclopedia of Type Strains, Phase IV (KMG-IV): sequencing the most valuable type-strain genomes for metagenomic binning, comparative biology and taxonomic classification.</title>
        <authorList>
            <person name="Goeker M."/>
        </authorList>
    </citation>
    <scope>NUCLEOTIDE SEQUENCE [LARGE SCALE GENOMIC DNA]</scope>
    <source>
        <strain evidence="8 9">DSM 21945</strain>
    </source>
</reference>
<feature type="transmembrane region" description="Helical" evidence="7">
    <location>
        <begin position="109"/>
        <end position="132"/>
    </location>
</feature>
<evidence type="ECO:0000256" key="7">
    <source>
        <dbReference type="SAM" id="Phobius"/>
    </source>
</evidence>
<organism evidence="8 9">
    <name type="scientific">Gallaecimonas pentaromativorans</name>
    <dbReference type="NCBI Taxonomy" id="584787"/>
    <lineage>
        <taxon>Bacteria</taxon>
        <taxon>Pseudomonadati</taxon>
        <taxon>Pseudomonadota</taxon>
        <taxon>Gammaproteobacteria</taxon>
        <taxon>Enterobacterales</taxon>
        <taxon>Gallaecimonadaceae</taxon>
        <taxon>Gallaecimonas</taxon>
    </lineage>
</organism>
<feature type="transmembrane region" description="Helical" evidence="7">
    <location>
        <begin position="281"/>
        <end position="301"/>
    </location>
</feature>
<dbReference type="Proteomes" id="UP000268033">
    <property type="component" value="Unassembled WGS sequence"/>
</dbReference>
<evidence type="ECO:0000256" key="2">
    <source>
        <dbReference type="ARBA" id="ARBA00007543"/>
    </source>
</evidence>
<dbReference type="PANTHER" id="PTHR43141">
    <property type="entry name" value="CYTOCHROME BD2 SUBUNIT II"/>
    <property type="match status" value="1"/>
</dbReference>
<sequence>MELFYFLLLGFAILMYVVLDGFDLGLGILYPALHEQHDRDMMMRSVSHVWDGNETWLVFGGVILMGAFPAAYATLLPTLYLPICLMLVALIFRGIAFEYRFKAHSSRQWWDLAFGLGSSVAAFCQGLMLGSLVQSGGEVLLSPFSVLTAFAVMAGYALLGATYLVVKTSGELQSKAKALVKPLLAAVVLAMLAVSLWNFAAVPSVHSRWLENIGWLWPIPFITAVLAFALLKSLKHSEVAPFFCAVALFVMGFIGLVVGLFPELVPGRLNLFEAAAPAQSLKFMLPGVLIFVPLILAYTFWGYRIFRGKVHDFEEGY</sequence>
<protein>
    <submittedName>
        <fullName evidence="8">Cytochrome bd-I ubiquinol oxidase subunit 2 apoprotein</fullName>
    </submittedName>
</protein>
<keyword evidence="9" id="KW-1185">Reference proteome</keyword>
<keyword evidence="3" id="KW-1003">Cell membrane</keyword>
<dbReference type="GO" id="GO:0016682">
    <property type="term" value="F:oxidoreductase activity, acting on diphenols and related substances as donors, oxygen as acceptor"/>
    <property type="evidence" value="ECO:0007669"/>
    <property type="project" value="TreeGrafter"/>
</dbReference>
<dbReference type="GO" id="GO:0019646">
    <property type="term" value="P:aerobic electron transport chain"/>
    <property type="evidence" value="ECO:0007669"/>
    <property type="project" value="TreeGrafter"/>
</dbReference>
<dbReference type="AlphaFoldDB" id="A0A3N1P786"/>
<feature type="transmembrane region" description="Helical" evidence="7">
    <location>
        <begin position="79"/>
        <end position="97"/>
    </location>
</feature>
<name>A0A3N1P786_9GAMM</name>
<feature type="transmembrane region" description="Helical" evidence="7">
    <location>
        <begin position="242"/>
        <end position="261"/>
    </location>
</feature>
<dbReference type="GO" id="GO:0005886">
    <property type="term" value="C:plasma membrane"/>
    <property type="evidence" value="ECO:0007669"/>
    <property type="project" value="UniProtKB-SubCell"/>
</dbReference>
<feature type="transmembrane region" description="Helical" evidence="7">
    <location>
        <begin position="212"/>
        <end position="230"/>
    </location>
</feature>